<organism evidence="5 6">
    <name type="scientific">Hypericibacter adhaerens</name>
    <dbReference type="NCBI Taxonomy" id="2602016"/>
    <lineage>
        <taxon>Bacteria</taxon>
        <taxon>Pseudomonadati</taxon>
        <taxon>Pseudomonadota</taxon>
        <taxon>Alphaproteobacteria</taxon>
        <taxon>Rhodospirillales</taxon>
        <taxon>Dongiaceae</taxon>
        <taxon>Hypericibacter</taxon>
    </lineage>
</organism>
<dbReference type="PANTHER" id="PTHR43649">
    <property type="entry name" value="ARABINOSE-BINDING PROTEIN-RELATED"/>
    <property type="match status" value="1"/>
</dbReference>
<dbReference type="Proteomes" id="UP000325797">
    <property type="component" value="Chromosome"/>
</dbReference>
<dbReference type="Gene3D" id="3.40.190.10">
    <property type="entry name" value="Periplasmic binding protein-like II"/>
    <property type="match status" value="2"/>
</dbReference>
<dbReference type="OrthoDB" id="9804061at2"/>
<comment type="similarity">
    <text evidence="2">Belongs to the bacterial solute-binding protein 1 family.</text>
</comment>
<evidence type="ECO:0000256" key="3">
    <source>
        <dbReference type="ARBA" id="ARBA00022448"/>
    </source>
</evidence>
<comment type="subcellular location">
    <subcellularLocation>
        <location evidence="1">Periplasm</location>
    </subcellularLocation>
</comment>
<evidence type="ECO:0000256" key="4">
    <source>
        <dbReference type="ARBA" id="ARBA00022729"/>
    </source>
</evidence>
<keyword evidence="6" id="KW-1185">Reference proteome</keyword>
<proteinExistence type="inferred from homology"/>
<gene>
    <name evidence="5" type="ORF">FRZ61_10570</name>
</gene>
<sequence>MGFHKHDKQTFIVDSATAFGQRRISKREFLRRMGLAGVGFSAFSLGLLGNSRPQRQVSLIGEAAHADLPDDVTKFLKDVGGKYKGAKIRYTSEATPPTVVLNQIKSEFTGLTGIDVEVEIVPLEQVLAKATQDVQGQLGTYDLYYLDQSWVATFAPDCIDPVELYKSKPDLAMPGFDWEDFSKPLVEGLALYNGKMVGIPFDIPIFILMYRQDLLEKHGLSVPTTCEEFSKAAHAIFDAEKANGIFGTGLQAKSGHYSLECDWTQAVWSHGGSIFGKDKKFSGNDAQGITGLKWYQDLLTIAPPNSTASTWDGQFQMMQAGQVALVQSWDEFFPGLDADDSKVKGLWQPAKPLKATPGLRSTSDVGFGEIPNLGHQGGSIMGLSAYSKNQEAAWIFMQWACCKEIMTRCTLAGGFAPMRESSFADPRVKAKEKVGPGTTRHLEIVKWTIDNVMASEPDMPLWAGLSSNEIPTELGKLLTGQDYNGDAKACMDAVAKIVDSAVQDAGLL</sequence>
<evidence type="ECO:0000256" key="1">
    <source>
        <dbReference type="ARBA" id="ARBA00004418"/>
    </source>
</evidence>
<name>A0A5J6N2G5_9PROT</name>
<keyword evidence="3" id="KW-0813">Transport</keyword>
<dbReference type="PANTHER" id="PTHR43649:SF34">
    <property type="entry name" value="ABC TRANSPORTER PERIPLASMIC-BINDING PROTEIN YCJN-RELATED"/>
    <property type="match status" value="1"/>
</dbReference>
<dbReference type="Pfam" id="PF13416">
    <property type="entry name" value="SBP_bac_8"/>
    <property type="match status" value="1"/>
</dbReference>
<dbReference type="GO" id="GO:0042597">
    <property type="term" value="C:periplasmic space"/>
    <property type="evidence" value="ECO:0007669"/>
    <property type="project" value="UniProtKB-SubCell"/>
</dbReference>
<dbReference type="EMBL" id="CP042582">
    <property type="protein sequence ID" value="QEX21136.1"/>
    <property type="molecule type" value="Genomic_DNA"/>
</dbReference>
<dbReference type="KEGG" id="hadh:FRZ61_10570"/>
<reference evidence="5 6" key="1">
    <citation type="submission" date="2019-08" db="EMBL/GenBank/DDBJ databases">
        <title>Hyperibacter terrae gen. nov., sp. nov. and Hyperibacter viscosus sp. nov., two new members in the family Rhodospirillaceae isolated from the rhizosphere of Hypericum perforatum.</title>
        <authorList>
            <person name="Noviana Z."/>
        </authorList>
    </citation>
    <scope>NUCLEOTIDE SEQUENCE [LARGE SCALE GENOMIC DNA]</scope>
    <source>
        <strain evidence="5 6">R5959</strain>
    </source>
</reference>
<dbReference type="RefSeq" id="WP_151115449.1">
    <property type="nucleotide sequence ID" value="NZ_CP042582.1"/>
</dbReference>
<evidence type="ECO:0000313" key="5">
    <source>
        <dbReference type="EMBL" id="QEX21136.1"/>
    </source>
</evidence>
<dbReference type="InterPro" id="IPR050490">
    <property type="entry name" value="Bact_solute-bd_prot1"/>
</dbReference>
<evidence type="ECO:0000256" key="2">
    <source>
        <dbReference type="ARBA" id="ARBA00008520"/>
    </source>
</evidence>
<dbReference type="InterPro" id="IPR006059">
    <property type="entry name" value="SBP"/>
</dbReference>
<evidence type="ECO:0000313" key="6">
    <source>
        <dbReference type="Proteomes" id="UP000325797"/>
    </source>
</evidence>
<dbReference type="SUPFAM" id="SSF53850">
    <property type="entry name" value="Periplasmic binding protein-like II"/>
    <property type="match status" value="1"/>
</dbReference>
<keyword evidence="4" id="KW-0732">Signal</keyword>
<accession>A0A5J6N2G5</accession>
<dbReference type="AlphaFoldDB" id="A0A5J6N2G5"/>
<protein>
    <submittedName>
        <fullName evidence="5">ABC transporter substrate-binding protein</fullName>
    </submittedName>
</protein>